<dbReference type="EMBL" id="JARXIC010000064">
    <property type="protein sequence ID" value="MDQ8196323.1"/>
    <property type="molecule type" value="Genomic_DNA"/>
</dbReference>
<keyword evidence="1" id="KW-0472">Membrane</keyword>
<evidence type="ECO:0000313" key="2">
    <source>
        <dbReference type="EMBL" id="MDQ8196323.1"/>
    </source>
</evidence>
<dbReference type="Proteomes" id="UP001243717">
    <property type="component" value="Unassembled WGS sequence"/>
</dbReference>
<comment type="caution">
    <text evidence="2">The sequence shown here is derived from an EMBL/GenBank/DDBJ whole genome shotgun (WGS) entry which is preliminary data.</text>
</comment>
<proteinExistence type="predicted"/>
<keyword evidence="3" id="KW-1185">Reference proteome</keyword>
<evidence type="ECO:0000256" key="1">
    <source>
        <dbReference type="SAM" id="Phobius"/>
    </source>
</evidence>
<dbReference type="RefSeq" id="WP_308986757.1">
    <property type="nucleotide sequence ID" value="NZ_JARXIC010000064.1"/>
</dbReference>
<keyword evidence="1" id="KW-0812">Transmembrane</keyword>
<accession>A0ABU1AQ11</accession>
<evidence type="ECO:0000313" key="3">
    <source>
        <dbReference type="Proteomes" id="UP001243717"/>
    </source>
</evidence>
<sequence>MEVSANFLYYAGGAYLFVSALYVYSSLSRKRIKEQIDNTEDYKASELEIKWLEGSATIREKLRFIATVSFVPLKSFSFWLVSAVVGFILWTVAVVIS</sequence>
<keyword evidence="1" id="KW-1133">Transmembrane helix</keyword>
<organism evidence="2 3">
    <name type="scientific">Thalassobacterium sedimentorum</name>
    <dbReference type="NCBI Taxonomy" id="3041258"/>
    <lineage>
        <taxon>Bacteria</taxon>
        <taxon>Pseudomonadati</taxon>
        <taxon>Verrucomicrobiota</taxon>
        <taxon>Opitutia</taxon>
        <taxon>Puniceicoccales</taxon>
        <taxon>Coraliomargaritaceae</taxon>
        <taxon>Thalassobacterium</taxon>
    </lineage>
</organism>
<reference evidence="2 3" key="1">
    <citation type="submission" date="2023-04" db="EMBL/GenBank/DDBJ databases">
        <title>A novel bacteria isolated from coastal sediment.</title>
        <authorList>
            <person name="Liu X.-J."/>
            <person name="Du Z.-J."/>
        </authorList>
    </citation>
    <scope>NUCLEOTIDE SEQUENCE [LARGE SCALE GENOMIC DNA]</scope>
    <source>
        <strain evidence="2 3">SDUM461004</strain>
    </source>
</reference>
<feature type="transmembrane region" description="Helical" evidence="1">
    <location>
        <begin position="76"/>
        <end position="96"/>
    </location>
</feature>
<protein>
    <submittedName>
        <fullName evidence="2">Uncharacterized protein</fullName>
    </submittedName>
</protein>
<gene>
    <name evidence="2" type="ORF">QEH59_17945</name>
</gene>
<name>A0ABU1AQ11_9BACT</name>
<feature type="transmembrane region" description="Helical" evidence="1">
    <location>
        <begin position="6"/>
        <end position="24"/>
    </location>
</feature>